<organism evidence="10 11">
    <name type="scientific">Methylomirabilis oxygeniifera</name>
    <dbReference type="NCBI Taxonomy" id="671143"/>
    <lineage>
        <taxon>Bacteria</taxon>
        <taxon>Candidatus Methylomirabilota</taxon>
        <taxon>Candidatus Methylomirabilia</taxon>
        <taxon>Candidatus Methylomirabilales</taxon>
        <taxon>Candidatus Methylomirabilaceae</taxon>
        <taxon>Candidatus Methylomirabilis</taxon>
    </lineage>
</organism>
<feature type="binding site" evidence="8">
    <location>
        <position position="96"/>
    </location>
    <ligand>
        <name>Mg(2+)</name>
        <dbReference type="ChEBI" id="CHEBI:18420"/>
    </ligand>
</feature>
<dbReference type="InterPro" id="IPR050556">
    <property type="entry name" value="Type_II_TA_system_RNase"/>
</dbReference>
<accession>D5MIZ4</accession>
<dbReference type="GO" id="GO:0090729">
    <property type="term" value="F:toxin activity"/>
    <property type="evidence" value="ECO:0007669"/>
    <property type="project" value="UniProtKB-KW"/>
</dbReference>
<evidence type="ECO:0000256" key="2">
    <source>
        <dbReference type="ARBA" id="ARBA00022649"/>
    </source>
</evidence>
<evidence type="ECO:0000256" key="6">
    <source>
        <dbReference type="ARBA" id="ARBA00022842"/>
    </source>
</evidence>
<comment type="cofactor">
    <cofactor evidence="1 8">
        <name>Mg(2+)</name>
        <dbReference type="ChEBI" id="CHEBI:18420"/>
    </cofactor>
</comment>
<sequence length="136" mass="14674">MAIRFVLDSDVMIDLFAGQEPAGSVIPNLLEMELAGTTAVTAYELYSGASRASEREWLDAFLTTLTIFPLDTQSARRAGAIDLSLRRRGGPINPGDNLIAGICLTHDLALVTRNVSHFRRIADLKVVTPADLFGTG</sequence>
<dbReference type="GO" id="GO:0000287">
    <property type="term" value="F:magnesium ion binding"/>
    <property type="evidence" value="ECO:0007669"/>
    <property type="project" value="UniProtKB-UniRule"/>
</dbReference>
<dbReference type="SUPFAM" id="SSF88723">
    <property type="entry name" value="PIN domain-like"/>
    <property type="match status" value="1"/>
</dbReference>
<protein>
    <recommendedName>
        <fullName evidence="8">Ribonuclease VapC</fullName>
        <shortName evidence="8">RNase VapC</shortName>
        <ecNumber evidence="8">3.1.-.-</ecNumber>
    </recommendedName>
    <alternativeName>
        <fullName evidence="8">Toxin VapC</fullName>
    </alternativeName>
</protein>
<feature type="domain" description="PIN" evidence="9">
    <location>
        <begin position="6"/>
        <end position="123"/>
    </location>
</feature>
<evidence type="ECO:0000256" key="7">
    <source>
        <dbReference type="ARBA" id="ARBA00038093"/>
    </source>
</evidence>
<dbReference type="CDD" id="cd09881">
    <property type="entry name" value="PIN_VapC4-5_FitB-like"/>
    <property type="match status" value="1"/>
</dbReference>
<keyword evidence="8" id="KW-0800">Toxin</keyword>
<dbReference type="AlphaFoldDB" id="D5MIZ4"/>
<dbReference type="InterPro" id="IPR029060">
    <property type="entry name" value="PIN-like_dom_sf"/>
</dbReference>
<dbReference type="Gene3D" id="3.40.50.1010">
    <property type="entry name" value="5'-nuclease"/>
    <property type="match status" value="1"/>
</dbReference>
<dbReference type="KEGG" id="mox:DAMO_0261"/>
<dbReference type="eggNOG" id="COG1487">
    <property type="taxonomic scope" value="Bacteria"/>
</dbReference>
<evidence type="ECO:0000256" key="5">
    <source>
        <dbReference type="ARBA" id="ARBA00022801"/>
    </source>
</evidence>
<comment type="similarity">
    <text evidence="7 8">Belongs to the PINc/VapC protein family.</text>
</comment>
<evidence type="ECO:0000256" key="4">
    <source>
        <dbReference type="ARBA" id="ARBA00022723"/>
    </source>
</evidence>
<dbReference type="InterPro" id="IPR022907">
    <property type="entry name" value="VapC_family"/>
</dbReference>
<feature type="binding site" evidence="8">
    <location>
        <position position="8"/>
    </location>
    <ligand>
        <name>Mg(2+)</name>
        <dbReference type="ChEBI" id="CHEBI:18420"/>
    </ligand>
</feature>
<dbReference type="GO" id="GO:0016787">
    <property type="term" value="F:hydrolase activity"/>
    <property type="evidence" value="ECO:0007669"/>
    <property type="project" value="UniProtKB-KW"/>
</dbReference>
<evidence type="ECO:0000313" key="11">
    <source>
        <dbReference type="Proteomes" id="UP000006898"/>
    </source>
</evidence>
<keyword evidence="3 8" id="KW-0540">Nuclease</keyword>
<evidence type="ECO:0000259" key="9">
    <source>
        <dbReference type="Pfam" id="PF01850"/>
    </source>
</evidence>
<reference evidence="10 11" key="1">
    <citation type="journal article" date="2010" name="Nature">
        <title>Nitrite-driven anaerobic methane oxidation by oxygenic bacteria.</title>
        <authorList>
            <person name="Ettwig K.F."/>
            <person name="Butler M.K."/>
            <person name="Le Paslier D."/>
            <person name="Pelletier E."/>
            <person name="Mangenot S."/>
            <person name="Kuypers M.M.M."/>
            <person name="Schreiber F."/>
            <person name="Dutilh B.E."/>
            <person name="Zedelius J."/>
            <person name="de Beer D."/>
            <person name="Gloerich J."/>
            <person name="Wessels H.J.C.T."/>
            <person name="van Allen T."/>
            <person name="Luesken F."/>
            <person name="Wu M."/>
            <person name="van de Pas-Schoonen K.T."/>
            <person name="Op den Camp H.J.M."/>
            <person name="Janssen-Megens E.M."/>
            <person name="Francoijs K-J."/>
            <person name="Stunnenberg H."/>
            <person name="Weissenbach J."/>
            <person name="Jetten M.S.M."/>
            <person name="Strous M."/>
        </authorList>
    </citation>
    <scope>NUCLEOTIDE SEQUENCE [LARGE SCALE GENOMIC DNA]</scope>
</reference>
<evidence type="ECO:0000256" key="8">
    <source>
        <dbReference type="HAMAP-Rule" id="MF_00265"/>
    </source>
</evidence>
<gene>
    <name evidence="8" type="primary">vapC</name>
    <name evidence="10" type="ORF">DAMO_0261</name>
</gene>
<keyword evidence="6 8" id="KW-0460">Magnesium</keyword>
<comment type="function">
    <text evidence="8">Toxic component of a toxin-antitoxin (TA) system. An RNase.</text>
</comment>
<dbReference type="Proteomes" id="UP000006898">
    <property type="component" value="Chromosome"/>
</dbReference>
<evidence type="ECO:0000256" key="3">
    <source>
        <dbReference type="ARBA" id="ARBA00022722"/>
    </source>
</evidence>
<dbReference type="HAMAP" id="MF_00265">
    <property type="entry name" value="VapC_Nob1"/>
    <property type="match status" value="1"/>
</dbReference>
<dbReference type="Pfam" id="PF01850">
    <property type="entry name" value="PIN"/>
    <property type="match status" value="1"/>
</dbReference>
<dbReference type="EMBL" id="FP565575">
    <property type="protein sequence ID" value="CBE67359.1"/>
    <property type="molecule type" value="Genomic_DNA"/>
</dbReference>
<keyword evidence="4 8" id="KW-0479">Metal-binding</keyword>
<dbReference type="HOGENOM" id="CLU_118482_3_4_0"/>
<keyword evidence="2 8" id="KW-1277">Toxin-antitoxin system</keyword>
<keyword evidence="5 8" id="KW-0378">Hydrolase</keyword>
<name>D5MIZ4_METO1</name>
<evidence type="ECO:0000256" key="1">
    <source>
        <dbReference type="ARBA" id="ARBA00001946"/>
    </source>
</evidence>
<evidence type="ECO:0000313" key="10">
    <source>
        <dbReference type="EMBL" id="CBE67359.1"/>
    </source>
</evidence>
<dbReference type="GO" id="GO:0004540">
    <property type="term" value="F:RNA nuclease activity"/>
    <property type="evidence" value="ECO:0007669"/>
    <property type="project" value="InterPro"/>
</dbReference>
<dbReference type="PANTHER" id="PTHR33653">
    <property type="entry name" value="RIBONUCLEASE VAPC2"/>
    <property type="match status" value="1"/>
</dbReference>
<dbReference type="PANTHER" id="PTHR33653:SF1">
    <property type="entry name" value="RIBONUCLEASE VAPC2"/>
    <property type="match status" value="1"/>
</dbReference>
<dbReference type="EC" id="3.1.-.-" evidence="8"/>
<dbReference type="InterPro" id="IPR002716">
    <property type="entry name" value="PIN_dom"/>
</dbReference>
<proteinExistence type="inferred from homology"/>
<dbReference type="STRING" id="671143.DAMO_0261"/>